<dbReference type="Proteomes" id="UP001231189">
    <property type="component" value="Unassembled WGS sequence"/>
</dbReference>
<dbReference type="PROSITE" id="PS50158">
    <property type="entry name" value="ZF_CCHC"/>
    <property type="match status" value="1"/>
</dbReference>
<sequence>MCCHRVRGREVMSTAATAWAWALEDVYGLEGAAAMLDAVVGVAEELEGARALGALARPERDHRVHGRALARGMHPHVEQILDMGFSPPKDPQNPTFEEKKNSYLDAQATKVLCHVVSHVVISSITPFRSAHEFWTKLGDTYGGSKTIEDDRTPSTSPMCGKTQGNAMVSGDEHCIVDGEPSLDDSSSLSHCNDSSLDLNTYSTINALNASVDSPCISSSHVDMLALSCGHDKNASFSSSICVTNNVEKTEDTMGQDKILDGASTTSSSSSHGSYTCLMAKASKVSPSLEPYLSSDDEDDDMEGLNVASLNKLGESVFHALHKKKFACSNFVKILTFAIESIKLIDKMEGHEREDANEIATLSEALKEQQTTNESLEETFTLELSMLKAQVASLKKDLVKGHEGKQSPNDKSGLGFNSNNKNKSTTHKRKKGQGHVKDPAKIVCFKCKIEGHHVRSCPLKKNPHGENKQGKRPQDGACGLPQGQAQGLPRLEERSLPKKDQAKAPVVEKSTSTRTGPPPRFRPSSPPPAPHCQPAVGLLHLGPPHTRAQPPPRWPATTREGVDHAGSRGEHGLDPLPHARCSPRLLRARLPCSLPLLLSSAGPTLACLPRAALLSALSPLSHACMV</sequence>
<protein>
    <recommendedName>
        <fullName evidence="3">CCHC-type domain-containing protein</fullName>
    </recommendedName>
</protein>
<feature type="compositionally biased region" description="Basic and acidic residues" evidence="2">
    <location>
        <begin position="489"/>
        <end position="501"/>
    </location>
</feature>
<dbReference type="GO" id="GO:0003676">
    <property type="term" value="F:nucleic acid binding"/>
    <property type="evidence" value="ECO:0007669"/>
    <property type="project" value="InterPro"/>
</dbReference>
<feature type="region of interest" description="Disordered" evidence="2">
    <location>
        <begin position="454"/>
        <end position="575"/>
    </location>
</feature>
<dbReference type="InterPro" id="IPR001878">
    <property type="entry name" value="Znf_CCHC"/>
</dbReference>
<dbReference type="EMBL" id="JAUUTY010000004">
    <property type="protein sequence ID" value="KAK1647190.1"/>
    <property type="molecule type" value="Genomic_DNA"/>
</dbReference>
<feature type="region of interest" description="Disordered" evidence="2">
    <location>
        <begin position="397"/>
        <end position="436"/>
    </location>
</feature>
<keyword evidence="5" id="KW-1185">Reference proteome</keyword>
<evidence type="ECO:0000313" key="5">
    <source>
        <dbReference type="Proteomes" id="UP001231189"/>
    </source>
</evidence>
<keyword evidence="1" id="KW-0479">Metal-binding</keyword>
<evidence type="ECO:0000259" key="3">
    <source>
        <dbReference type="PROSITE" id="PS50158"/>
    </source>
</evidence>
<proteinExistence type="predicted"/>
<evidence type="ECO:0000256" key="2">
    <source>
        <dbReference type="SAM" id="MobiDB-lite"/>
    </source>
</evidence>
<organism evidence="4 5">
    <name type="scientific">Lolium multiflorum</name>
    <name type="common">Italian ryegrass</name>
    <name type="synonym">Lolium perenne subsp. multiflorum</name>
    <dbReference type="NCBI Taxonomy" id="4521"/>
    <lineage>
        <taxon>Eukaryota</taxon>
        <taxon>Viridiplantae</taxon>
        <taxon>Streptophyta</taxon>
        <taxon>Embryophyta</taxon>
        <taxon>Tracheophyta</taxon>
        <taxon>Spermatophyta</taxon>
        <taxon>Magnoliopsida</taxon>
        <taxon>Liliopsida</taxon>
        <taxon>Poales</taxon>
        <taxon>Poaceae</taxon>
        <taxon>BOP clade</taxon>
        <taxon>Pooideae</taxon>
        <taxon>Poodae</taxon>
        <taxon>Poeae</taxon>
        <taxon>Poeae Chloroplast Group 2 (Poeae type)</taxon>
        <taxon>Loliodinae</taxon>
        <taxon>Loliinae</taxon>
        <taxon>Lolium</taxon>
    </lineage>
</organism>
<dbReference type="InterPro" id="IPR036875">
    <property type="entry name" value="Znf_CCHC_sf"/>
</dbReference>
<dbReference type="AlphaFoldDB" id="A0AAD8SA20"/>
<feature type="compositionally biased region" description="Basic residues" evidence="2">
    <location>
        <begin position="423"/>
        <end position="433"/>
    </location>
</feature>
<feature type="domain" description="CCHC-type" evidence="3">
    <location>
        <begin position="443"/>
        <end position="457"/>
    </location>
</feature>
<name>A0AAD8SA20_LOLMU</name>
<comment type="caution">
    <text evidence="4">The sequence shown here is derived from an EMBL/GenBank/DDBJ whole genome shotgun (WGS) entry which is preliminary data.</text>
</comment>
<keyword evidence="1" id="KW-0863">Zinc-finger</keyword>
<reference evidence="4" key="1">
    <citation type="submission" date="2023-07" db="EMBL/GenBank/DDBJ databases">
        <title>A chromosome-level genome assembly of Lolium multiflorum.</title>
        <authorList>
            <person name="Chen Y."/>
            <person name="Copetti D."/>
            <person name="Kolliker R."/>
            <person name="Studer B."/>
        </authorList>
    </citation>
    <scope>NUCLEOTIDE SEQUENCE</scope>
    <source>
        <strain evidence="4">02402/16</strain>
        <tissue evidence="4">Leaf</tissue>
    </source>
</reference>
<accession>A0AAD8SA20</accession>
<feature type="compositionally biased region" description="Basic and acidic residues" evidence="2">
    <location>
        <begin position="462"/>
        <end position="473"/>
    </location>
</feature>
<dbReference type="SUPFAM" id="SSF57756">
    <property type="entry name" value="Retrovirus zinc finger-like domains"/>
    <property type="match status" value="1"/>
</dbReference>
<evidence type="ECO:0000313" key="4">
    <source>
        <dbReference type="EMBL" id="KAK1647190.1"/>
    </source>
</evidence>
<evidence type="ECO:0000256" key="1">
    <source>
        <dbReference type="PROSITE-ProRule" id="PRU00047"/>
    </source>
</evidence>
<dbReference type="GO" id="GO:0008270">
    <property type="term" value="F:zinc ion binding"/>
    <property type="evidence" value="ECO:0007669"/>
    <property type="project" value="UniProtKB-KW"/>
</dbReference>
<feature type="compositionally biased region" description="Pro residues" evidence="2">
    <location>
        <begin position="515"/>
        <end position="530"/>
    </location>
</feature>
<feature type="compositionally biased region" description="Basic and acidic residues" evidence="2">
    <location>
        <begin position="559"/>
        <end position="572"/>
    </location>
</feature>
<keyword evidence="1" id="KW-0862">Zinc</keyword>
<gene>
    <name evidence="4" type="ORF">QYE76_064995</name>
</gene>